<feature type="region of interest" description="Disordered" evidence="2">
    <location>
        <begin position="264"/>
        <end position="306"/>
    </location>
</feature>
<comment type="caution">
    <text evidence="3">The sequence shown here is derived from an EMBL/GenBank/DDBJ whole genome shotgun (WGS) entry which is preliminary data.</text>
</comment>
<evidence type="ECO:0000256" key="1">
    <source>
        <dbReference type="SAM" id="Coils"/>
    </source>
</evidence>
<feature type="coiled-coil region" evidence="1">
    <location>
        <begin position="115"/>
        <end position="163"/>
    </location>
</feature>
<sequence>MRGVADALRELIESWHGRKYASVATLAAEIKKQTGQDVRNRLYRELHGRPSWQCVEWIVEYCAPVDAPHEWRRQRFEELAGRWSVERAEMPPGYAGRVVLDGEELRPPVLSSMDADDLLTQVRLLKREREDAEKAIAQQETQVQLLRDEVASLRAEAEQISQESVNQLRRFSDNADTLLEQLRLVQGQLDDSARASANLVQENQRYQEQAEALRRERDQAREEADRRYRALAELRTSEEAARYRLNRTIDELENRVSGLRRELDRARRGVRDEAQAPTVSDDDAPPPLSRSPLSLGRDGVLGRKRR</sequence>
<evidence type="ECO:0008006" key="5">
    <source>
        <dbReference type="Google" id="ProtNLM"/>
    </source>
</evidence>
<evidence type="ECO:0000256" key="2">
    <source>
        <dbReference type="SAM" id="MobiDB-lite"/>
    </source>
</evidence>
<accession>A0ABV8KSX6</accession>
<dbReference type="Proteomes" id="UP001595868">
    <property type="component" value="Unassembled WGS sequence"/>
</dbReference>
<gene>
    <name evidence="3" type="ORF">ACFOX0_25015</name>
</gene>
<evidence type="ECO:0000313" key="3">
    <source>
        <dbReference type="EMBL" id="MFC4109179.1"/>
    </source>
</evidence>
<keyword evidence="1" id="KW-0175">Coiled coil</keyword>
<dbReference type="EMBL" id="JBHSBN010000021">
    <property type="protein sequence ID" value="MFC4109179.1"/>
    <property type="molecule type" value="Genomic_DNA"/>
</dbReference>
<dbReference type="RefSeq" id="WP_377550272.1">
    <property type="nucleotide sequence ID" value="NZ_JBHSBN010000021.1"/>
</dbReference>
<keyword evidence="4" id="KW-1185">Reference proteome</keyword>
<evidence type="ECO:0000313" key="4">
    <source>
        <dbReference type="Proteomes" id="UP001595868"/>
    </source>
</evidence>
<organism evidence="3 4">
    <name type="scientific">Micromonospora zhanjiangensis</name>
    <dbReference type="NCBI Taxonomy" id="1522057"/>
    <lineage>
        <taxon>Bacteria</taxon>
        <taxon>Bacillati</taxon>
        <taxon>Actinomycetota</taxon>
        <taxon>Actinomycetes</taxon>
        <taxon>Micromonosporales</taxon>
        <taxon>Micromonosporaceae</taxon>
        <taxon>Micromonospora</taxon>
    </lineage>
</organism>
<protein>
    <recommendedName>
        <fullName evidence="5">Replication region DNA-binding N-term</fullName>
    </recommendedName>
</protein>
<name>A0ABV8KSX6_9ACTN</name>
<proteinExistence type="predicted"/>
<feature type="compositionally biased region" description="Basic and acidic residues" evidence="2">
    <location>
        <begin position="264"/>
        <end position="274"/>
    </location>
</feature>
<reference evidence="4" key="1">
    <citation type="journal article" date="2019" name="Int. J. Syst. Evol. Microbiol.">
        <title>The Global Catalogue of Microorganisms (GCM) 10K type strain sequencing project: providing services to taxonomists for standard genome sequencing and annotation.</title>
        <authorList>
            <consortium name="The Broad Institute Genomics Platform"/>
            <consortium name="The Broad Institute Genome Sequencing Center for Infectious Disease"/>
            <person name="Wu L."/>
            <person name="Ma J."/>
        </authorList>
    </citation>
    <scope>NUCLEOTIDE SEQUENCE [LARGE SCALE GENOMIC DNA]</scope>
    <source>
        <strain evidence="4">2902at01</strain>
    </source>
</reference>